<dbReference type="EMBL" id="JBHSML010000002">
    <property type="protein sequence ID" value="MFC5514729.1"/>
    <property type="molecule type" value="Genomic_DNA"/>
</dbReference>
<evidence type="ECO:0000259" key="6">
    <source>
        <dbReference type="Pfam" id="PF00296"/>
    </source>
</evidence>
<comment type="similarity">
    <text evidence="5">Belongs to the NtaA/SnaA/DszA monooxygenase family.</text>
</comment>
<keyword evidence="1" id="KW-0285">Flavoprotein</keyword>
<evidence type="ECO:0000256" key="2">
    <source>
        <dbReference type="ARBA" id="ARBA00022643"/>
    </source>
</evidence>
<feature type="domain" description="Luciferase-like" evidence="6">
    <location>
        <begin position="35"/>
        <end position="377"/>
    </location>
</feature>
<gene>
    <name evidence="7" type="ORF">ACFPP9_03020</name>
</gene>
<dbReference type="PIRSF" id="PIRSF000337">
    <property type="entry name" value="NTA_MOA"/>
    <property type="match status" value="1"/>
</dbReference>
<dbReference type="Gene3D" id="3.20.20.30">
    <property type="entry name" value="Luciferase-like domain"/>
    <property type="match status" value="1"/>
</dbReference>
<evidence type="ECO:0000256" key="4">
    <source>
        <dbReference type="ARBA" id="ARBA00023033"/>
    </source>
</evidence>
<evidence type="ECO:0000313" key="7">
    <source>
        <dbReference type="EMBL" id="MFC5514729.1"/>
    </source>
</evidence>
<dbReference type="NCBIfam" id="TIGR03860">
    <property type="entry name" value="FMN_nitrolo"/>
    <property type="match status" value="1"/>
</dbReference>
<keyword evidence="8" id="KW-1185">Reference proteome</keyword>
<protein>
    <submittedName>
        <fullName evidence="7">NtaA/DmoA family FMN-dependent monooxygenase</fullName>
        <ecNumber evidence="7">1.14.-.-</ecNumber>
    </submittedName>
</protein>
<keyword evidence="4 7" id="KW-0503">Monooxygenase</keyword>
<evidence type="ECO:0000256" key="1">
    <source>
        <dbReference type="ARBA" id="ARBA00022630"/>
    </source>
</evidence>
<reference evidence="8" key="1">
    <citation type="journal article" date="2019" name="Int. J. Syst. Evol. Microbiol.">
        <title>The Global Catalogue of Microorganisms (GCM) 10K type strain sequencing project: providing services to taxonomists for standard genome sequencing and annotation.</title>
        <authorList>
            <consortium name="The Broad Institute Genomics Platform"/>
            <consortium name="The Broad Institute Genome Sequencing Center for Infectious Disease"/>
            <person name="Wu L."/>
            <person name="Ma J."/>
        </authorList>
    </citation>
    <scope>NUCLEOTIDE SEQUENCE [LARGE SCALE GENOMIC DNA]</scope>
    <source>
        <strain evidence="8">KACC 12633</strain>
    </source>
</reference>
<accession>A0ABW0PRN5</accession>
<comment type="caution">
    <text evidence="7">The sequence shown here is derived from an EMBL/GenBank/DDBJ whole genome shotgun (WGS) entry which is preliminary data.</text>
</comment>
<dbReference type="GO" id="GO:0004497">
    <property type="term" value="F:monooxygenase activity"/>
    <property type="evidence" value="ECO:0007669"/>
    <property type="project" value="UniProtKB-KW"/>
</dbReference>
<evidence type="ECO:0000256" key="3">
    <source>
        <dbReference type="ARBA" id="ARBA00023002"/>
    </source>
</evidence>
<dbReference type="EC" id="1.14.-.-" evidence="7"/>
<dbReference type="RefSeq" id="WP_380223219.1">
    <property type="nucleotide sequence ID" value="NZ_JBHSML010000002.1"/>
</dbReference>
<dbReference type="InterPro" id="IPR036661">
    <property type="entry name" value="Luciferase-like_sf"/>
</dbReference>
<name>A0ABW0PRN5_9HYPH</name>
<keyword evidence="2" id="KW-0288">FMN</keyword>
<dbReference type="PANTHER" id="PTHR30011">
    <property type="entry name" value="ALKANESULFONATE MONOOXYGENASE-RELATED"/>
    <property type="match status" value="1"/>
</dbReference>
<keyword evidence="3 7" id="KW-0560">Oxidoreductase</keyword>
<dbReference type="InterPro" id="IPR011251">
    <property type="entry name" value="Luciferase-like_dom"/>
</dbReference>
<evidence type="ECO:0000256" key="5">
    <source>
        <dbReference type="ARBA" id="ARBA00033748"/>
    </source>
</evidence>
<dbReference type="Proteomes" id="UP001596150">
    <property type="component" value="Unassembled WGS sequence"/>
</dbReference>
<sequence length="421" mass="45912">MTRPANPLEFNAWINSSGSADDSWPRPGKPLARIFELDSYLHVARVAHRGVFSNIFLSDRPQLVIDENTRPEQTFDPYVLLAAVLGQIPDIGGIVTASTTYSDPYTLARQMQSLNLLTKGRIGWNIVTSWHPAIAGNFSDAGLPDRKARYERAEEFVDVVLKLWESWQFPWGQENGGYGSVAPIHHKGKHFSVTGPLNLPAAPWGRPVLVQAGGSASGMDLAARHADYIYAPLGSLEGSIRFRDELRRAAEAKGRPSTSLPKVLPAISPVILSSEAEVAAYLRDLRERDPVTEADLAGAASLLGAKAGIDPDRRLVAEDFLASPNSVIPLGVIRSKRSKALDGGHSLRQYAAAEKEPEVIGTPRQIADFIVDWWQRGAVDGFTISGSYLPDDLELFVDTVVPVLQARGVYPRSYSEKALAA</sequence>
<dbReference type="Pfam" id="PF00296">
    <property type="entry name" value="Bac_luciferase"/>
    <property type="match status" value="1"/>
</dbReference>
<evidence type="ECO:0000313" key="8">
    <source>
        <dbReference type="Proteomes" id="UP001596150"/>
    </source>
</evidence>
<proteinExistence type="inferred from homology"/>
<dbReference type="InterPro" id="IPR016215">
    <property type="entry name" value="NTA_MOA"/>
</dbReference>
<dbReference type="InterPro" id="IPR051260">
    <property type="entry name" value="Diverse_substr_monoxygenases"/>
</dbReference>
<organism evidence="7 8">
    <name type="scientific">Kaistia terrae</name>
    <dbReference type="NCBI Taxonomy" id="537017"/>
    <lineage>
        <taxon>Bacteria</taxon>
        <taxon>Pseudomonadati</taxon>
        <taxon>Pseudomonadota</taxon>
        <taxon>Alphaproteobacteria</taxon>
        <taxon>Hyphomicrobiales</taxon>
        <taxon>Kaistiaceae</taxon>
        <taxon>Kaistia</taxon>
    </lineage>
</organism>
<dbReference type="SUPFAM" id="SSF51679">
    <property type="entry name" value="Bacterial luciferase-like"/>
    <property type="match status" value="1"/>
</dbReference>
<dbReference type="PANTHER" id="PTHR30011:SF16">
    <property type="entry name" value="C2H2 FINGER DOMAIN TRANSCRIPTION FACTOR (EUROFUNG)-RELATED"/>
    <property type="match status" value="1"/>
</dbReference>